<dbReference type="EMBL" id="JAPCKI010000002">
    <property type="protein sequence ID" value="MDD2176554.1"/>
    <property type="molecule type" value="Genomic_DNA"/>
</dbReference>
<evidence type="ECO:0000313" key="2">
    <source>
        <dbReference type="EMBL" id="MDD2176554.1"/>
    </source>
</evidence>
<feature type="transmembrane region" description="Helical" evidence="1">
    <location>
        <begin position="283"/>
        <end position="302"/>
    </location>
</feature>
<dbReference type="Proteomes" id="UP001148932">
    <property type="component" value="Unassembled WGS sequence"/>
</dbReference>
<feature type="transmembrane region" description="Helical" evidence="1">
    <location>
        <begin position="244"/>
        <end position="263"/>
    </location>
</feature>
<evidence type="ECO:0000256" key="1">
    <source>
        <dbReference type="SAM" id="Phobius"/>
    </source>
</evidence>
<feature type="transmembrane region" description="Helical" evidence="1">
    <location>
        <begin position="79"/>
        <end position="99"/>
    </location>
</feature>
<feature type="transmembrane region" description="Helical" evidence="1">
    <location>
        <begin position="341"/>
        <end position="363"/>
    </location>
</feature>
<keyword evidence="1" id="KW-0472">Membrane</keyword>
<feature type="transmembrane region" description="Helical" evidence="1">
    <location>
        <begin position="409"/>
        <end position="428"/>
    </location>
</feature>
<feature type="transmembrane region" description="Helical" evidence="1">
    <location>
        <begin position="384"/>
        <end position="403"/>
    </location>
</feature>
<keyword evidence="1" id="KW-0812">Transmembrane</keyword>
<dbReference type="Pfam" id="PF05940">
    <property type="entry name" value="NnrS"/>
    <property type="match status" value="1"/>
</dbReference>
<keyword evidence="3" id="KW-1185">Reference proteome</keyword>
<dbReference type="InterPro" id="IPR010266">
    <property type="entry name" value="NnrS"/>
</dbReference>
<keyword evidence="1" id="KW-1133">Transmembrane helix</keyword>
<feature type="transmembrane region" description="Helical" evidence="1">
    <location>
        <begin position="309"/>
        <end position="335"/>
    </location>
</feature>
<dbReference type="RefSeq" id="WP_274107267.1">
    <property type="nucleotide sequence ID" value="NZ_JAPCKI010000002.1"/>
</dbReference>
<organism evidence="2 3">
    <name type="scientific">Acidovorax benzenivorans</name>
    <dbReference type="NCBI Taxonomy" id="2987520"/>
    <lineage>
        <taxon>Bacteria</taxon>
        <taxon>Pseudomonadati</taxon>
        <taxon>Pseudomonadota</taxon>
        <taxon>Betaproteobacteria</taxon>
        <taxon>Burkholderiales</taxon>
        <taxon>Comamonadaceae</taxon>
        <taxon>Acidovorax</taxon>
    </lineage>
</organism>
<sequence length="444" mass="47844">MTTSRPTIPLRVASGKPSAEALAQMDRHWRWRYVMLAPHRLGFLLAMVVLVTSGVWWALVQVDRSTQWWGLPGALPPTLVHSAVMVFGFIPLFFSGFLFTAGPKWLGVEPLPVNALRFPLLAQAAGWLLWLAGAHWHSALALAGLALACSGLVWMTAQFWGRVRLSQAQDQLHARVIASACLLGSASVVGLWLSLVLGAPAVARAWVFTGLWGFVVVVYVTVAHRMIPFFTSSAMPMVQAWRPFWVLWLMLAAALLQVLAVWLEWAGVSASAAGPAWGLVHGSLQLVVGGVLVWLACVWGLVQSLKNKLLAMLHIGFLWLGVSFLLGGVSAWLAWGMGVGGLGLGALHALTMGCLASLMLAMVTRVSCGHSGRALVADRMAWSLFWLLQAATVLRIVAAVPGIPGDVLLWLLPLAAVLWAGTMGAWGVRLGRWYGCLRADGRPG</sequence>
<gene>
    <name evidence="2" type="ORF">OIN59_03850</name>
</gene>
<comment type="caution">
    <text evidence="2">The sequence shown here is derived from an EMBL/GenBank/DDBJ whole genome shotgun (WGS) entry which is preliminary data.</text>
</comment>
<reference evidence="2" key="1">
    <citation type="submission" date="2022-10" db="EMBL/GenBank/DDBJ databases">
        <title>Description of microaerobic benzene degrading bacteria.</title>
        <authorList>
            <person name="Bedics A."/>
            <person name="Tancsics A."/>
            <person name="Banerjee S."/>
        </authorList>
    </citation>
    <scope>NUCLEOTIDE SEQUENCE</scope>
    <source>
        <strain evidence="2">D2M1</strain>
    </source>
</reference>
<feature type="transmembrane region" description="Helical" evidence="1">
    <location>
        <begin position="205"/>
        <end position="223"/>
    </location>
</feature>
<accession>A0ABT5RS81</accession>
<name>A0ABT5RS81_9BURK</name>
<feature type="transmembrane region" description="Helical" evidence="1">
    <location>
        <begin position="41"/>
        <end position="59"/>
    </location>
</feature>
<feature type="transmembrane region" description="Helical" evidence="1">
    <location>
        <begin position="136"/>
        <end position="155"/>
    </location>
</feature>
<feature type="transmembrane region" description="Helical" evidence="1">
    <location>
        <begin position="111"/>
        <end position="130"/>
    </location>
</feature>
<feature type="transmembrane region" description="Helical" evidence="1">
    <location>
        <begin position="176"/>
        <end position="199"/>
    </location>
</feature>
<protein>
    <submittedName>
        <fullName evidence="2">NnrS family protein</fullName>
    </submittedName>
</protein>
<proteinExistence type="predicted"/>
<evidence type="ECO:0000313" key="3">
    <source>
        <dbReference type="Proteomes" id="UP001148932"/>
    </source>
</evidence>